<reference evidence="1" key="1">
    <citation type="submission" date="2023-05" db="EMBL/GenBank/DDBJ databases">
        <authorList>
            <person name="Stuckert A."/>
        </authorList>
    </citation>
    <scope>NUCLEOTIDE SEQUENCE</scope>
</reference>
<accession>A0ABN9FF86</accession>
<keyword evidence="2" id="KW-1185">Reference proteome</keyword>
<dbReference type="Proteomes" id="UP001162483">
    <property type="component" value="Unassembled WGS sequence"/>
</dbReference>
<sequence>MFTVVTETGDKVKTSNGDTCSGDNCLKASSHLNPVQERSVLCTGAD</sequence>
<evidence type="ECO:0000313" key="2">
    <source>
        <dbReference type="Proteomes" id="UP001162483"/>
    </source>
</evidence>
<organism evidence="1 2">
    <name type="scientific">Staurois parvus</name>
    <dbReference type="NCBI Taxonomy" id="386267"/>
    <lineage>
        <taxon>Eukaryota</taxon>
        <taxon>Metazoa</taxon>
        <taxon>Chordata</taxon>
        <taxon>Craniata</taxon>
        <taxon>Vertebrata</taxon>
        <taxon>Euteleostomi</taxon>
        <taxon>Amphibia</taxon>
        <taxon>Batrachia</taxon>
        <taxon>Anura</taxon>
        <taxon>Neobatrachia</taxon>
        <taxon>Ranoidea</taxon>
        <taxon>Ranidae</taxon>
        <taxon>Staurois</taxon>
    </lineage>
</organism>
<name>A0ABN9FF86_9NEOB</name>
<gene>
    <name evidence="1" type="ORF">SPARVUS_LOCUS11863630</name>
</gene>
<dbReference type="EMBL" id="CATNWA010016768">
    <property type="protein sequence ID" value="CAI9595249.1"/>
    <property type="molecule type" value="Genomic_DNA"/>
</dbReference>
<protein>
    <submittedName>
        <fullName evidence="1">Uncharacterized protein</fullName>
    </submittedName>
</protein>
<comment type="caution">
    <text evidence="1">The sequence shown here is derived from an EMBL/GenBank/DDBJ whole genome shotgun (WGS) entry which is preliminary data.</text>
</comment>
<proteinExistence type="predicted"/>
<evidence type="ECO:0000313" key="1">
    <source>
        <dbReference type="EMBL" id="CAI9595249.1"/>
    </source>
</evidence>